<accession>A9WUY7</accession>
<dbReference type="AlphaFoldDB" id="A9WUY7"/>
<proteinExistence type="predicted"/>
<reference evidence="2" key="1">
    <citation type="journal article" date="2008" name="J. Bacteriol.">
        <title>Genome sequence of the fish pathogen Renibacterium salmoninarum suggests reductive evolution away from an environmental Arthrobacter ancestor.</title>
        <authorList>
            <person name="Wiens G.D."/>
            <person name="Rockey D.D."/>
            <person name="Wu Z."/>
            <person name="Chang J."/>
            <person name="Levy R."/>
            <person name="Crane S."/>
            <person name="Chen D.S."/>
            <person name="Capri G.R."/>
            <person name="Burnett J.R."/>
            <person name="Sudheesh P.S."/>
            <person name="Schipma M.J."/>
            <person name="Burd H."/>
            <person name="Bhattacharyya A."/>
            <person name="Rhodes L.D."/>
            <person name="Kaul R."/>
            <person name="Strom M.S."/>
        </authorList>
    </citation>
    <scope>NUCLEOTIDE SEQUENCE [LARGE SCALE GENOMIC DNA]</scope>
    <source>
        <strain evidence="2">ATCC 33209 / DSM 20767 / JCM 11484 / NBRC 15589 / NCIMB 2235</strain>
    </source>
</reference>
<evidence type="ECO:0000313" key="1">
    <source>
        <dbReference type="EMBL" id="ABY25008.1"/>
    </source>
</evidence>
<sequence length="42" mass="4693">MRLKKVPTSADSDKNLEQPTSGLFAVLNFSTRIDPIDSEEEL</sequence>
<protein>
    <submittedName>
        <fullName evidence="1">Uncharacterized protein</fullName>
    </submittedName>
</protein>
<organism evidence="1 2">
    <name type="scientific">Renibacterium salmoninarum (strain ATCC 33209 / DSM 20767 / JCM 11484 / NBRC 15589 / NCIMB 2235)</name>
    <dbReference type="NCBI Taxonomy" id="288705"/>
    <lineage>
        <taxon>Bacteria</taxon>
        <taxon>Bacillati</taxon>
        <taxon>Actinomycetota</taxon>
        <taxon>Actinomycetes</taxon>
        <taxon>Micrococcales</taxon>
        <taxon>Micrococcaceae</taxon>
        <taxon>Renibacterium</taxon>
    </lineage>
</organism>
<gene>
    <name evidence="1" type="ordered locus">RSal33209_3294</name>
</gene>
<dbReference type="KEGG" id="rsa:RSal33209_3294"/>
<dbReference type="HOGENOM" id="CLU_3256848_0_0_11"/>
<evidence type="ECO:0000313" key="2">
    <source>
        <dbReference type="Proteomes" id="UP000002007"/>
    </source>
</evidence>
<dbReference type="Proteomes" id="UP000002007">
    <property type="component" value="Chromosome"/>
</dbReference>
<keyword evidence="2" id="KW-1185">Reference proteome</keyword>
<dbReference type="EMBL" id="CP000910">
    <property type="protein sequence ID" value="ABY25008.1"/>
    <property type="molecule type" value="Genomic_DNA"/>
</dbReference>
<name>A9WUY7_RENSM</name>